<evidence type="ECO:0000259" key="1">
    <source>
        <dbReference type="Pfam" id="PF02953"/>
    </source>
</evidence>
<gene>
    <name evidence="2" type="ORF">TGEB3V08_LOCUS5883</name>
</gene>
<sequence>MPSHQLLTPTPLLLLVSDSDPSTLLVSDSDPSTLLVSDSDPSILLVSDSDPSTLLVSDSDPSTLLVSDSDPSILLVSDSDPSILLVSDSDPSILLVSDSRFLHKCLIMNSDVSNSNIKSDPQLQQFIEIETQKQKFQFLVHGLTDICWELCIDKPSSRLDNKSEHCLKNCVERFIDCSNFVLNRFGKTQFAAATEEITFD</sequence>
<dbReference type="AlphaFoldDB" id="A0A7R9JYS1"/>
<feature type="domain" description="Tim10-like" evidence="1">
    <location>
        <begin position="125"/>
        <end position="186"/>
    </location>
</feature>
<dbReference type="InterPro" id="IPR035427">
    <property type="entry name" value="Tim10-like_dom_sf"/>
</dbReference>
<name>A0A7R9JYS1_TIMGE</name>
<protein>
    <recommendedName>
        <fullName evidence="1">Tim10-like domain-containing protein</fullName>
    </recommendedName>
</protein>
<dbReference type="EMBL" id="OE841262">
    <property type="protein sequence ID" value="CAD7595057.1"/>
    <property type="molecule type" value="Genomic_DNA"/>
</dbReference>
<dbReference type="SUPFAM" id="SSF144122">
    <property type="entry name" value="Tim10-like"/>
    <property type="match status" value="1"/>
</dbReference>
<proteinExistence type="predicted"/>
<dbReference type="InterPro" id="IPR004217">
    <property type="entry name" value="Tim10-like"/>
</dbReference>
<evidence type="ECO:0000313" key="2">
    <source>
        <dbReference type="EMBL" id="CAD7595057.1"/>
    </source>
</evidence>
<dbReference type="Gene3D" id="1.10.287.810">
    <property type="entry name" value="Mitochondrial import inner membrane translocase subunit tim13 like domains"/>
    <property type="match status" value="1"/>
</dbReference>
<reference evidence="2" key="1">
    <citation type="submission" date="2020-11" db="EMBL/GenBank/DDBJ databases">
        <authorList>
            <person name="Tran Van P."/>
        </authorList>
    </citation>
    <scope>NUCLEOTIDE SEQUENCE</scope>
</reference>
<dbReference type="Pfam" id="PF02953">
    <property type="entry name" value="zf-Tim10_DDP"/>
    <property type="match status" value="1"/>
</dbReference>
<accession>A0A7R9JYS1</accession>
<organism evidence="2">
    <name type="scientific">Timema genevievae</name>
    <name type="common">Walking stick</name>
    <dbReference type="NCBI Taxonomy" id="629358"/>
    <lineage>
        <taxon>Eukaryota</taxon>
        <taxon>Metazoa</taxon>
        <taxon>Ecdysozoa</taxon>
        <taxon>Arthropoda</taxon>
        <taxon>Hexapoda</taxon>
        <taxon>Insecta</taxon>
        <taxon>Pterygota</taxon>
        <taxon>Neoptera</taxon>
        <taxon>Polyneoptera</taxon>
        <taxon>Phasmatodea</taxon>
        <taxon>Timematodea</taxon>
        <taxon>Timematoidea</taxon>
        <taxon>Timematidae</taxon>
        <taxon>Timema</taxon>
    </lineage>
</organism>